<sequence>MSDAEVAGGVKSVASALDVLDCFVSDEELGVSEVARRLGVAKSTAHRLLTTLVSRGFVEQDAASGKYRLGIHLFELGQLVLQRNELRRRSTTLLEELRELSGWTVHLSIAQGADTLFLERLPTLRGMKVMREFRRRWPLHATSSGKAICAYDPEAAAARIEAGFPAFTPRTITGERAFAAELARVRSRGYATSREELMDDLASVAAPVLDLHGVAIAAISITGSVSELADARDRQVRLVTAAAKRLSQVMLTPDGAAPH</sequence>
<keyword evidence="2" id="KW-0238">DNA-binding</keyword>
<keyword evidence="3" id="KW-0804">Transcription</keyword>
<keyword evidence="1" id="KW-0805">Transcription regulation</keyword>
<evidence type="ECO:0000256" key="2">
    <source>
        <dbReference type="ARBA" id="ARBA00023125"/>
    </source>
</evidence>
<evidence type="ECO:0000313" key="6">
    <source>
        <dbReference type="EMBL" id="MFC6237397.1"/>
    </source>
</evidence>
<keyword evidence="7" id="KW-1185">Reference proteome</keyword>
<name>A0ABW1T0P3_9ACTN</name>
<evidence type="ECO:0000256" key="1">
    <source>
        <dbReference type="ARBA" id="ARBA00023015"/>
    </source>
</evidence>
<dbReference type="Gene3D" id="1.10.10.10">
    <property type="entry name" value="Winged helix-like DNA-binding domain superfamily/Winged helix DNA-binding domain"/>
    <property type="match status" value="1"/>
</dbReference>
<evidence type="ECO:0000259" key="4">
    <source>
        <dbReference type="PROSITE" id="PS51077"/>
    </source>
</evidence>
<proteinExistence type="predicted"/>
<dbReference type="Gene3D" id="3.30.450.40">
    <property type="match status" value="1"/>
</dbReference>
<gene>
    <name evidence="6" type="ORF">ACFQGU_05880</name>
</gene>
<dbReference type="PROSITE" id="PS51077">
    <property type="entry name" value="HTH_ICLR"/>
    <property type="match status" value="1"/>
</dbReference>
<dbReference type="InterPro" id="IPR050707">
    <property type="entry name" value="HTH_MetabolicPath_Reg"/>
</dbReference>
<dbReference type="EMBL" id="JBHSTI010000008">
    <property type="protein sequence ID" value="MFC6237397.1"/>
    <property type="molecule type" value="Genomic_DNA"/>
</dbReference>
<dbReference type="RefSeq" id="WP_386764656.1">
    <property type="nucleotide sequence ID" value="NZ_JBHSTI010000008.1"/>
</dbReference>
<reference evidence="7" key="1">
    <citation type="journal article" date="2019" name="Int. J. Syst. Evol. Microbiol.">
        <title>The Global Catalogue of Microorganisms (GCM) 10K type strain sequencing project: providing services to taxonomists for standard genome sequencing and annotation.</title>
        <authorList>
            <consortium name="The Broad Institute Genomics Platform"/>
            <consortium name="The Broad Institute Genome Sequencing Center for Infectious Disease"/>
            <person name="Wu L."/>
            <person name="Ma J."/>
        </authorList>
    </citation>
    <scope>NUCLEOTIDE SEQUENCE [LARGE SCALE GENOMIC DNA]</scope>
    <source>
        <strain evidence="7">CGMCC 4.7317</strain>
    </source>
</reference>
<dbReference type="SMART" id="SM00346">
    <property type="entry name" value="HTH_ICLR"/>
    <property type="match status" value="1"/>
</dbReference>
<dbReference type="PROSITE" id="PS51078">
    <property type="entry name" value="ICLR_ED"/>
    <property type="match status" value="1"/>
</dbReference>
<evidence type="ECO:0000256" key="3">
    <source>
        <dbReference type="ARBA" id="ARBA00023163"/>
    </source>
</evidence>
<dbReference type="PANTHER" id="PTHR30136">
    <property type="entry name" value="HELIX-TURN-HELIX TRANSCRIPTIONAL REGULATOR, ICLR FAMILY"/>
    <property type="match status" value="1"/>
</dbReference>
<dbReference type="PANTHER" id="PTHR30136:SF24">
    <property type="entry name" value="HTH-TYPE TRANSCRIPTIONAL REPRESSOR ALLR"/>
    <property type="match status" value="1"/>
</dbReference>
<protein>
    <submittedName>
        <fullName evidence="6">IclR family transcriptional regulator</fullName>
    </submittedName>
</protein>
<dbReference type="SUPFAM" id="SSF55781">
    <property type="entry name" value="GAF domain-like"/>
    <property type="match status" value="1"/>
</dbReference>
<dbReference type="Proteomes" id="UP001596138">
    <property type="component" value="Unassembled WGS sequence"/>
</dbReference>
<comment type="caution">
    <text evidence="6">The sequence shown here is derived from an EMBL/GenBank/DDBJ whole genome shotgun (WGS) entry which is preliminary data.</text>
</comment>
<dbReference type="InterPro" id="IPR029016">
    <property type="entry name" value="GAF-like_dom_sf"/>
</dbReference>
<dbReference type="Pfam" id="PF09339">
    <property type="entry name" value="HTH_IclR"/>
    <property type="match status" value="1"/>
</dbReference>
<evidence type="ECO:0000259" key="5">
    <source>
        <dbReference type="PROSITE" id="PS51078"/>
    </source>
</evidence>
<dbReference type="Pfam" id="PF01614">
    <property type="entry name" value="IclR_C"/>
    <property type="match status" value="1"/>
</dbReference>
<dbReference type="SUPFAM" id="SSF46785">
    <property type="entry name" value="Winged helix' DNA-binding domain"/>
    <property type="match status" value="1"/>
</dbReference>
<dbReference type="InterPro" id="IPR014757">
    <property type="entry name" value="Tscrpt_reg_IclR_C"/>
</dbReference>
<evidence type="ECO:0000313" key="7">
    <source>
        <dbReference type="Proteomes" id="UP001596138"/>
    </source>
</evidence>
<feature type="domain" description="HTH iclR-type" evidence="4">
    <location>
        <begin position="10"/>
        <end position="71"/>
    </location>
</feature>
<dbReference type="InterPro" id="IPR036390">
    <property type="entry name" value="WH_DNA-bd_sf"/>
</dbReference>
<feature type="domain" description="IclR-ED" evidence="5">
    <location>
        <begin position="72"/>
        <end position="252"/>
    </location>
</feature>
<organism evidence="6 7">
    <name type="scientific">Longivirga aurantiaca</name>
    <dbReference type="NCBI Taxonomy" id="1837743"/>
    <lineage>
        <taxon>Bacteria</taxon>
        <taxon>Bacillati</taxon>
        <taxon>Actinomycetota</taxon>
        <taxon>Actinomycetes</taxon>
        <taxon>Sporichthyales</taxon>
        <taxon>Sporichthyaceae</taxon>
        <taxon>Longivirga</taxon>
    </lineage>
</organism>
<accession>A0ABW1T0P3</accession>
<dbReference type="InterPro" id="IPR036388">
    <property type="entry name" value="WH-like_DNA-bd_sf"/>
</dbReference>
<dbReference type="InterPro" id="IPR005471">
    <property type="entry name" value="Tscrpt_reg_IclR_N"/>
</dbReference>